<dbReference type="EMBL" id="JAUSQZ010000001">
    <property type="protein sequence ID" value="MDP9829052.1"/>
    <property type="molecule type" value="Genomic_DNA"/>
</dbReference>
<gene>
    <name evidence="3" type="ORF">J2S57_004801</name>
</gene>
<dbReference type="RefSeq" id="WP_307246870.1">
    <property type="nucleotide sequence ID" value="NZ_JAUSQZ010000001.1"/>
</dbReference>
<evidence type="ECO:0000313" key="4">
    <source>
        <dbReference type="Proteomes" id="UP001235712"/>
    </source>
</evidence>
<feature type="region of interest" description="Disordered" evidence="1">
    <location>
        <begin position="214"/>
        <end position="257"/>
    </location>
</feature>
<proteinExistence type="predicted"/>
<organism evidence="3 4">
    <name type="scientific">Kineosporia succinea</name>
    <dbReference type="NCBI Taxonomy" id="84632"/>
    <lineage>
        <taxon>Bacteria</taxon>
        <taxon>Bacillati</taxon>
        <taxon>Actinomycetota</taxon>
        <taxon>Actinomycetes</taxon>
        <taxon>Kineosporiales</taxon>
        <taxon>Kineosporiaceae</taxon>
        <taxon>Kineosporia</taxon>
    </lineage>
</organism>
<sequence length="399" mass="42838">MATDGADVTPLRPVAELRQYLQDCETRARSGLTSSGLQYSQQQAAQACERLGVRVSARDIDAWLMAVPVTVPPDWEPLWALRRVWAQWAGEPAPSNADRDALIEMFFRARALRERPDEALEANTAPQPVVTPAPARRGLPRPAWIALGLVAVLGVALVVWLPLRSSSSPSSSSPAAPSSPAASSAPQASPTAAAATVAPEDLIASEDFAAGDATPWPSQWVQGMNPPSGARGTTSVENGVGVLTTSSEPSDANRVSRRLDVPPARNASVSLNFALRDALDCFPQIYVRADSKLDTRTGYSLAFEESGYVLRGSREYDAELLGSQAFSFALNTWYSARLDVHGTRVRAKVWPRDETEPRGWAIDVTSDRITAAGAVGLTLAGNTEKRSCSWMVDDVTVAR</sequence>
<feature type="compositionally biased region" description="Polar residues" evidence="1">
    <location>
        <begin position="231"/>
        <end position="250"/>
    </location>
</feature>
<reference evidence="3 4" key="1">
    <citation type="submission" date="2023-07" db="EMBL/GenBank/DDBJ databases">
        <title>Sequencing the genomes of 1000 actinobacteria strains.</title>
        <authorList>
            <person name="Klenk H.-P."/>
        </authorList>
    </citation>
    <scope>NUCLEOTIDE SEQUENCE [LARGE SCALE GENOMIC DNA]</scope>
    <source>
        <strain evidence="3 4">DSM 44388</strain>
    </source>
</reference>
<protein>
    <submittedName>
        <fullName evidence="3">Uncharacterized protein</fullName>
    </submittedName>
</protein>
<keyword evidence="4" id="KW-1185">Reference proteome</keyword>
<name>A0ABT9P9B4_9ACTN</name>
<dbReference type="Gene3D" id="2.60.120.560">
    <property type="entry name" value="Exo-inulinase, domain 1"/>
    <property type="match status" value="1"/>
</dbReference>
<evidence type="ECO:0000256" key="2">
    <source>
        <dbReference type="SAM" id="Phobius"/>
    </source>
</evidence>
<dbReference type="Proteomes" id="UP001235712">
    <property type="component" value="Unassembled WGS sequence"/>
</dbReference>
<feature type="region of interest" description="Disordered" evidence="1">
    <location>
        <begin position="168"/>
        <end position="195"/>
    </location>
</feature>
<feature type="transmembrane region" description="Helical" evidence="2">
    <location>
        <begin position="143"/>
        <end position="163"/>
    </location>
</feature>
<evidence type="ECO:0000256" key="1">
    <source>
        <dbReference type="SAM" id="MobiDB-lite"/>
    </source>
</evidence>
<keyword evidence="2" id="KW-1133">Transmembrane helix</keyword>
<evidence type="ECO:0000313" key="3">
    <source>
        <dbReference type="EMBL" id="MDP9829052.1"/>
    </source>
</evidence>
<comment type="caution">
    <text evidence="3">The sequence shown here is derived from an EMBL/GenBank/DDBJ whole genome shotgun (WGS) entry which is preliminary data.</text>
</comment>
<keyword evidence="2" id="KW-0812">Transmembrane</keyword>
<accession>A0ABT9P9B4</accession>
<keyword evidence="2" id="KW-0472">Membrane</keyword>